<dbReference type="AlphaFoldDB" id="A0A3E1NR48"/>
<name>A0A3E1NR48_9BACT</name>
<evidence type="ECO:0000313" key="1">
    <source>
        <dbReference type="EMBL" id="RFM30294.1"/>
    </source>
</evidence>
<dbReference type="Proteomes" id="UP000261284">
    <property type="component" value="Unassembled WGS sequence"/>
</dbReference>
<sequence>MHQSNINQLKQTLQPVRDTLVAHPLYTRLHSLQHIQTFTQFHVYAVWDFMSLLKSLQQQLTCVRVPWVPAGSGNTRYLINEIVLGEESDIDANGVRQSHFELYLSAMQQLGADTSAINNLLAQLAAGQTIQQAIQQNGLPQGVVDFVHFTFQIIENTPAHVQAAVFTFGREDLIPDMFLGMVKELSETFPQLAIFRYYLERHIEVDGDHHSHLAMEMVSELCGTDTQKWVEATQASLQALESRKKLWDAVLAAVEEHQPEVKA</sequence>
<dbReference type="RefSeq" id="WP_116846050.1">
    <property type="nucleotide sequence ID" value="NZ_QTJU01000001.1"/>
</dbReference>
<dbReference type="Pfam" id="PF11251">
    <property type="entry name" value="DUF3050"/>
    <property type="match status" value="1"/>
</dbReference>
<dbReference type="Gene3D" id="1.20.910.10">
    <property type="entry name" value="Heme oxygenase-like"/>
    <property type="match status" value="1"/>
</dbReference>
<organism evidence="1 2">
    <name type="scientific">Deminuibacter soli</name>
    <dbReference type="NCBI Taxonomy" id="2291815"/>
    <lineage>
        <taxon>Bacteria</taxon>
        <taxon>Pseudomonadati</taxon>
        <taxon>Bacteroidota</taxon>
        <taxon>Chitinophagia</taxon>
        <taxon>Chitinophagales</taxon>
        <taxon>Chitinophagaceae</taxon>
        <taxon>Deminuibacter</taxon>
    </lineage>
</organism>
<dbReference type="EMBL" id="QTJU01000001">
    <property type="protein sequence ID" value="RFM30294.1"/>
    <property type="molecule type" value="Genomic_DNA"/>
</dbReference>
<keyword evidence="2" id="KW-1185">Reference proteome</keyword>
<comment type="caution">
    <text evidence="1">The sequence shown here is derived from an EMBL/GenBank/DDBJ whole genome shotgun (WGS) entry which is preliminary data.</text>
</comment>
<evidence type="ECO:0000313" key="2">
    <source>
        <dbReference type="Proteomes" id="UP000261284"/>
    </source>
</evidence>
<reference evidence="1 2" key="1">
    <citation type="submission" date="2018-08" db="EMBL/GenBank/DDBJ databases">
        <title>Chitinophagaceae sp. K23C18032701, a novel bacterium isolated from forest soil.</title>
        <authorList>
            <person name="Wang C."/>
        </authorList>
    </citation>
    <scope>NUCLEOTIDE SEQUENCE [LARGE SCALE GENOMIC DNA]</scope>
    <source>
        <strain evidence="1 2">K23C18032701</strain>
    </source>
</reference>
<proteinExistence type="predicted"/>
<dbReference type="OrthoDB" id="9791270at2"/>
<protein>
    <submittedName>
        <fullName evidence="1">DUF3050 domain-containing protein</fullName>
    </submittedName>
</protein>
<dbReference type="InterPro" id="IPR016084">
    <property type="entry name" value="Haem_Oase-like_multi-hlx"/>
</dbReference>
<gene>
    <name evidence="1" type="ORF">DXN05_04840</name>
</gene>
<dbReference type="SUPFAM" id="SSF48613">
    <property type="entry name" value="Heme oxygenase-like"/>
    <property type="match status" value="1"/>
</dbReference>
<accession>A0A3E1NR48</accession>
<dbReference type="InterPro" id="IPR024423">
    <property type="entry name" value="DUF3050"/>
</dbReference>